<dbReference type="PANTHER" id="PTHR42880:SF1">
    <property type="entry name" value="ISOPROPYLMALATE_HOMOCITRATE_CITRAMALATE SYNTHASE FAMILY PROTEIN"/>
    <property type="match status" value="1"/>
</dbReference>
<organism evidence="3">
    <name type="scientific">marine sediment metagenome</name>
    <dbReference type="NCBI Taxonomy" id="412755"/>
    <lineage>
        <taxon>unclassified sequences</taxon>
        <taxon>metagenomes</taxon>
        <taxon>ecological metagenomes</taxon>
    </lineage>
</organism>
<dbReference type="Gene3D" id="1.10.238.260">
    <property type="match status" value="1"/>
</dbReference>
<accession>X1J6G0</accession>
<feature type="non-terminal residue" evidence="3">
    <location>
        <position position="1"/>
    </location>
</feature>
<dbReference type="InterPro" id="IPR002034">
    <property type="entry name" value="AIPM/Hcit_synth_CS"/>
</dbReference>
<dbReference type="InterPro" id="IPR013785">
    <property type="entry name" value="Aldolase_TIM"/>
</dbReference>
<dbReference type="EMBL" id="BARU01042976">
    <property type="protein sequence ID" value="GAH77105.1"/>
    <property type="molecule type" value="Genomic_DNA"/>
</dbReference>
<proteinExistence type="predicted"/>
<sequence>KRIKELTSAVRLPIELHCHNDLGMAVACSLAGARGVVDAGQDAYINTAVNSTGERAGNADLVSIIIAIKYSSGFKNKYVLDGNVDLSKAWKIAKYASYAFGIPIPKNQVAVGENAFAHESGIHADGALKDRRNYELYDFEELGRGEPEIIETGRRITAGEYSGIKGFRNVYDKLEIRFKDDKEANDILELVRYANVHTL</sequence>
<dbReference type="Pfam" id="PF22617">
    <property type="entry name" value="HCS_D2"/>
    <property type="match status" value="1"/>
</dbReference>
<reference evidence="3" key="1">
    <citation type="journal article" date="2014" name="Front. Microbiol.">
        <title>High frequency of phylogenetically diverse reductive dehalogenase-homologous genes in deep subseafloor sedimentary metagenomes.</title>
        <authorList>
            <person name="Kawai M."/>
            <person name="Futagami T."/>
            <person name="Toyoda A."/>
            <person name="Takaki Y."/>
            <person name="Nishi S."/>
            <person name="Hori S."/>
            <person name="Arai W."/>
            <person name="Tsubouchi T."/>
            <person name="Morono Y."/>
            <person name="Uchiyama I."/>
            <person name="Ito T."/>
            <person name="Fujiyama A."/>
            <person name="Inagaki F."/>
            <person name="Takami H."/>
        </authorList>
    </citation>
    <scope>NUCLEOTIDE SEQUENCE</scope>
    <source>
        <strain evidence="3">Expedition CK06-06</strain>
    </source>
</reference>
<dbReference type="InterPro" id="IPR054691">
    <property type="entry name" value="LeuA/HCS_post-cat"/>
</dbReference>
<evidence type="ECO:0000313" key="3">
    <source>
        <dbReference type="EMBL" id="GAH77105.1"/>
    </source>
</evidence>
<name>X1J6G0_9ZZZZ</name>
<dbReference type="PROSITE" id="PS50991">
    <property type="entry name" value="PYR_CT"/>
    <property type="match status" value="1"/>
</dbReference>
<dbReference type="SUPFAM" id="SSF51569">
    <property type="entry name" value="Aldolase"/>
    <property type="match status" value="1"/>
</dbReference>
<feature type="non-terminal residue" evidence="3">
    <location>
        <position position="199"/>
    </location>
</feature>
<dbReference type="PANTHER" id="PTHR42880">
    <property type="entry name" value="HOMOCITRATE SYNTHASE"/>
    <property type="match status" value="1"/>
</dbReference>
<keyword evidence="1" id="KW-0808">Transferase</keyword>
<feature type="domain" description="Pyruvate carboxyltransferase" evidence="2">
    <location>
        <begin position="1"/>
        <end position="90"/>
    </location>
</feature>
<evidence type="ECO:0000256" key="1">
    <source>
        <dbReference type="ARBA" id="ARBA00022679"/>
    </source>
</evidence>
<dbReference type="GO" id="GO:0046912">
    <property type="term" value="F:acyltransferase activity, acyl groups converted into alkyl on transfer"/>
    <property type="evidence" value="ECO:0007669"/>
    <property type="project" value="InterPro"/>
</dbReference>
<dbReference type="AlphaFoldDB" id="X1J6G0"/>
<protein>
    <recommendedName>
        <fullName evidence="2">Pyruvate carboxyltransferase domain-containing protein</fullName>
    </recommendedName>
</protein>
<dbReference type="PROSITE" id="PS00816">
    <property type="entry name" value="AIPM_HOMOCIT_SYNTH_2"/>
    <property type="match status" value="1"/>
</dbReference>
<dbReference type="GO" id="GO:0019752">
    <property type="term" value="P:carboxylic acid metabolic process"/>
    <property type="evidence" value="ECO:0007669"/>
    <property type="project" value="InterPro"/>
</dbReference>
<gene>
    <name evidence="3" type="ORF">S03H2_65914</name>
</gene>
<comment type="caution">
    <text evidence="3">The sequence shown here is derived from an EMBL/GenBank/DDBJ whole genome shotgun (WGS) entry which is preliminary data.</text>
</comment>
<dbReference type="Gene3D" id="3.20.20.70">
    <property type="entry name" value="Aldolase class I"/>
    <property type="match status" value="1"/>
</dbReference>
<dbReference type="Pfam" id="PF00682">
    <property type="entry name" value="HMGL-like"/>
    <property type="match status" value="1"/>
</dbReference>
<evidence type="ECO:0000259" key="2">
    <source>
        <dbReference type="PROSITE" id="PS50991"/>
    </source>
</evidence>
<dbReference type="InterPro" id="IPR000891">
    <property type="entry name" value="PYR_CT"/>
</dbReference>